<name>A0A1R1PD48_ZANCU</name>
<keyword evidence="2" id="KW-1185">Reference proteome</keyword>
<evidence type="ECO:0000313" key="2">
    <source>
        <dbReference type="Proteomes" id="UP000188320"/>
    </source>
</evidence>
<feature type="non-terminal residue" evidence="1">
    <location>
        <position position="152"/>
    </location>
</feature>
<dbReference type="Proteomes" id="UP000188320">
    <property type="component" value="Unassembled WGS sequence"/>
</dbReference>
<gene>
    <name evidence="1" type="ORF">AX774_g7810</name>
</gene>
<protein>
    <submittedName>
        <fullName evidence="1">Uncharacterized protein</fullName>
    </submittedName>
</protein>
<sequence length="152" mass="16909">MKIFILYSFKYLLDKGKGEACKRICKGGSDLKIGIHLHSLGEDQEAGIRTITNSLGDTLFNLYIDNGAGIAYFTFHSIEDANLLLKNEIEHAGKKLSFFQTISYGEKLTFIHIPDFRVAHIKAVVEEANRVLAPLGEIKDIGAWKSTDCFGV</sequence>
<dbReference type="OrthoDB" id="10300424at2759"/>
<dbReference type="AlphaFoldDB" id="A0A1R1PD48"/>
<proteinExistence type="predicted"/>
<organism evidence="1 2">
    <name type="scientific">Zancudomyces culisetae</name>
    <name type="common">Gut fungus</name>
    <name type="synonym">Smittium culisetae</name>
    <dbReference type="NCBI Taxonomy" id="1213189"/>
    <lineage>
        <taxon>Eukaryota</taxon>
        <taxon>Fungi</taxon>
        <taxon>Fungi incertae sedis</taxon>
        <taxon>Zoopagomycota</taxon>
        <taxon>Kickxellomycotina</taxon>
        <taxon>Harpellomycetes</taxon>
        <taxon>Harpellales</taxon>
        <taxon>Legeriomycetaceae</taxon>
        <taxon>Zancudomyces</taxon>
    </lineage>
</organism>
<accession>A0A1R1PD48</accession>
<reference evidence="2" key="1">
    <citation type="submission" date="2017-01" db="EMBL/GenBank/DDBJ databases">
        <authorList>
            <person name="Wang Y."/>
            <person name="White M."/>
            <person name="Kvist S."/>
            <person name="Moncalvo J.-M."/>
        </authorList>
    </citation>
    <scope>NUCLEOTIDE SEQUENCE [LARGE SCALE GENOMIC DNA]</scope>
    <source>
        <strain evidence="2">COL-18-3</strain>
    </source>
</reference>
<comment type="caution">
    <text evidence="1">The sequence shown here is derived from an EMBL/GenBank/DDBJ whole genome shotgun (WGS) entry which is preliminary data.</text>
</comment>
<evidence type="ECO:0000313" key="1">
    <source>
        <dbReference type="EMBL" id="OMH78792.1"/>
    </source>
</evidence>
<dbReference type="EMBL" id="LSSK01001794">
    <property type="protein sequence ID" value="OMH78792.1"/>
    <property type="molecule type" value="Genomic_DNA"/>
</dbReference>